<dbReference type="SMART" id="SM00421">
    <property type="entry name" value="HTH_LUXR"/>
    <property type="match status" value="1"/>
</dbReference>
<dbReference type="SUPFAM" id="SSF46894">
    <property type="entry name" value="C-terminal effector domain of the bipartite response regulators"/>
    <property type="match status" value="1"/>
</dbReference>
<accession>A0A370HDL5</accession>
<dbReference type="GO" id="GO:0005576">
    <property type="term" value="C:extracellular region"/>
    <property type="evidence" value="ECO:0007669"/>
    <property type="project" value="InterPro"/>
</dbReference>
<evidence type="ECO:0000313" key="2">
    <source>
        <dbReference type="EMBL" id="RDI55323.1"/>
    </source>
</evidence>
<organism evidence="2 3">
    <name type="scientific">Nocardia mexicana</name>
    <dbReference type="NCBI Taxonomy" id="279262"/>
    <lineage>
        <taxon>Bacteria</taxon>
        <taxon>Bacillati</taxon>
        <taxon>Actinomycetota</taxon>
        <taxon>Actinomycetes</taxon>
        <taxon>Mycobacteriales</taxon>
        <taxon>Nocardiaceae</taxon>
        <taxon>Nocardia</taxon>
    </lineage>
</organism>
<dbReference type="Proteomes" id="UP000255355">
    <property type="component" value="Unassembled WGS sequence"/>
</dbReference>
<keyword evidence="3" id="KW-1185">Reference proteome</keyword>
<evidence type="ECO:0000313" key="3">
    <source>
        <dbReference type="Proteomes" id="UP000255355"/>
    </source>
</evidence>
<dbReference type="STRING" id="1210089.GCA_001613165_02171"/>
<dbReference type="PROSITE" id="PS51996">
    <property type="entry name" value="TR_MART"/>
    <property type="match status" value="1"/>
</dbReference>
<dbReference type="GO" id="GO:0006355">
    <property type="term" value="P:regulation of DNA-templated transcription"/>
    <property type="evidence" value="ECO:0007669"/>
    <property type="project" value="InterPro"/>
</dbReference>
<dbReference type="Pfam" id="PF03496">
    <property type="entry name" value="ADPrib_exo_Tox"/>
    <property type="match status" value="1"/>
</dbReference>
<dbReference type="Gene3D" id="3.90.176.10">
    <property type="entry name" value="Toxin ADP-ribosyltransferase, Chain A, domain 1"/>
    <property type="match status" value="1"/>
</dbReference>
<reference evidence="2 3" key="1">
    <citation type="submission" date="2018-07" db="EMBL/GenBank/DDBJ databases">
        <title>Genomic Encyclopedia of Type Strains, Phase IV (KMG-IV): sequencing the most valuable type-strain genomes for metagenomic binning, comparative biology and taxonomic classification.</title>
        <authorList>
            <person name="Goeker M."/>
        </authorList>
    </citation>
    <scope>NUCLEOTIDE SEQUENCE [LARGE SCALE GENOMIC DNA]</scope>
    <source>
        <strain evidence="2 3">DSM 44952</strain>
    </source>
</reference>
<feature type="domain" description="HTH luxR-type" evidence="1">
    <location>
        <begin position="25"/>
        <end position="82"/>
    </location>
</feature>
<dbReference type="InterPro" id="IPR000792">
    <property type="entry name" value="Tscrpt_reg_LuxR_C"/>
</dbReference>
<comment type="caution">
    <text evidence="2">The sequence shown here is derived from an EMBL/GenBank/DDBJ whole genome shotgun (WGS) entry which is preliminary data.</text>
</comment>
<evidence type="ECO:0000259" key="1">
    <source>
        <dbReference type="SMART" id="SM00421"/>
    </source>
</evidence>
<dbReference type="InterPro" id="IPR016032">
    <property type="entry name" value="Sig_transdc_resp-reg_C-effctor"/>
</dbReference>
<dbReference type="Gene3D" id="1.10.10.10">
    <property type="entry name" value="Winged helix-like DNA-binding domain superfamily/Winged helix DNA-binding domain"/>
    <property type="match status" value="1"/>
</dbReference>
<dbReference type="EMBL" id="QQAZ01000001">
    <property type="protein sequence ID" value="RDI55323.1"/>
    <property type="molecule type" value="Genomic_DNA"/>
</dbReference>
<proteinExistence type="predicted"/>
<dbReference type="RefSeq" id="WP_255286182.1">
    <property type="nucleotide sequence ID" value="NZ_QQAZ01000001.1"/>
</dbReference>
<dbReference type="SUPFAM" id="SSF56399">
    <property type="entry name" value="ADP-ribosylation"/>
    <property type="match status" value="1"/>
</dbReference>
<dbReference type="InterPro" id="IPR003540">
    <property type="entry name" value="ADP-ribosyltransferase"/>
</dbReference>
<dbReference type="Pfam" id="PF00196">
    <property type="entry name" value="GerE"/>
    <property type="match status" value="1"/>
</dbReference>
<name>A0A370HDL5_9NOCA</name>
<dbReference type="CDD" id="cd06170">
    <property type="entry name" value="LuxR_C_like"/>
    <property type="match status" value="1"/>
</dbReference>
<dbReference type="GO" id="GO:0003677">
    <property type="term" value="F:DNA binding"/>
    <property type="evidence" value="ECO:0007669"/>
    <property type="project" value="InterPro"/>
</dbReference>
<protein>
    <submittedName>
        <fullName evidence="2">Regulatory LuxR family protein</fullName>
    </submittedName>
</protein>
<sequence>MLAKVEEVRVAAGNLRSKGLLRSVGPLLSDRASQVMELRAAGHGLVAIAEELEISIRAVERHITNATRRLGVPLAEHIADDPASDNCGVLALALLRQRTGNHDIDIGGLPGGLAGITHEQLQNAIPRARLHTVPDHDTIAGFLRAPGLATHAVVVDNYTTADRDGFGAHAYLISIAQETDPAAARSGRLVVNDPAQQREHAYPPQPRREISSIEVVYLDAEGHVVEPPVPGHAPTVYRPGYRIGLDQSDAVASVRDSHGDDAAVHDPQPTWVPLPDNGDHVFEFLAVLSQGGNNPAPAGEIRAHLADLLQENLRNNRYDPPWQGQYQSIMRGLRDPNVRTDGVMLHLLPLAAREFGLNIMVLRPDRPRTILRNNAGDRFALVYLDPAYPGRSHIAMGRDGNALAVSQQEFHTAATFEPPARYPWPPATHIPHPGGPGTGYVDHHGIRQFDTDAAGLEFGEWRLNLWHELTPAHQHAVWAYDDRPMPNVVLREDDYLETTRGIFAQLQRSGRSAELLSTLTGPGNLSLPVLAQWHRAGPDAVRRVVSDPDAARDTWERLLSIMESQSPSRGLERMNTESNLLATVYGPYFERYFGMAVHVDALARQVELLDQATRRPVPIAEPIRVTRGLRTIEFLRGRYGRPPRPDMLERLVGSVHREPGYLSTSVSRNLIASPDGSRPFRYRLDLTVPVGAQGLWIGLRSGVPGATELLLARDTRYRITAVRYDDAEGIPVFDAEILLPTTVHPQPAPEYR</sequence>
<dbReference type="AlphaFoldDB" id="A0A370HDL5"/>
<dbReference type="InterPro" id="IPR036388">
    <property type="entry name" value="WH-like_DNA-bd_sf"/>
</dbReference>
<gene>
    <name evidence="2" type="ORF">DFR68_101156</name>
</gene>